<evidence type="ECO:0000313" key="3">
    <source>
        <dbReference type="Proteomes" id="UP001239167"/>
    </source>
</evidence>
<feature type="transmembrane region" description="Helical" evidence="1">
    <location>
        <begin position="42"/>
        <end position="65"/>
    </location>
</feature>
<comment type="caution">
    <text evidence="2">The sequence shown here is derived from an EMBL/GenBank/DDBJ whole genome shotgun (WGS) entry which is preliminary data.</text>
</comment>
<feature type="transmembrane region" description="Helical" evidence="1">
    <location>
        <begin position="12"/>
        <end position="30"/>
    </location>
</feature>
<feature type="transmembrane region" description="Helical" evidence="1">
    <location>
        <begin position="71"/>
        <end position="91"/>
    </location>
</feature>
<keyword evidence="3" id="KW-1185">Reference proteome</keyword>
<sequence>MINLILDQKWLILFCLEILAWLITFFMLYARYKMNSSGWFRISAVMFFVTGVIPQTLLGIVNFINAGQFDVFTAVLLMLLLYGFTLGRVHTRRIDRWAKRKFIAPKN</sequence>
<gene>
    <name evidence="2" type="ORF">J2S01_000299</name>
</gene>
<keyword evidence="1" id="KW-1133">Transmembrane helix</keyword>
<name>A0ABT9Y4X6_9FIRM</name>
<reference evidence="2 3" key="1">
    <citation type="submission" date="2023-07" db="EMBL/GenBank/DDBJ databases">
        <title>Genomic Encyclopedia of Type Strains, Phase IV (KMG-IV): sequencing the most valuable type-strain genomes for metagenomic binning, comparative biology and taxonomic classification.</title>
        <authorList>
            <person name="Goeker M."/>
        </authorList>
    </citation>
    <scope>NUCLEOTIDE SEQUENCE [LARGE SCALE GENOMIC DNA]</scope>
    <source>
        <strain evidence="2 3">DSM 16980</strain>
    </source>
</reference>
<evidence type="ECO:0000256" key="1">
    <source>
        <dbReference type="SAM" id="Phobius"/>
    </source>
</evidence>
<dbReference type="RefSeq" id="WP_307222520.1">
    <property type="nucleotide sequence ID" value="NZ_CP116940.1"/>
</dbReference>
<dbReference type="Proteomes" id="UP001239167">
    <property type="component" value="Unassembled WGS sequence"/>
</dbReference>
<keyword evidence="1" id="KW-0472">Membrane</keyword>
<accession>A0ABT9Y4X6</accession>
<protein>
    <submittedName>
        <fullName evidence="2">Uncharacterized protein</fullName>
    </submittedName>
</protein>
<proteinExistence type="predicted"/>
<organism evidence="2 3">
    <name type="scientific">Pectinatus haikarae</name>
    <dbReference type="NCBI Taxonomy" id="349096"/>
    <lineage>
        <taxon>Bacteria</taxon>
        <taxon>Bacillati</taxon>
        <taxon>Bacillota</taxon>
        <taxon>Negativicutes</taxon>
        <taxon>Selenomonadales</taxon>
        <taxon>Selenomonadaceae</taxon>
        <taxon>Pectinatus</taxon>
    </lineage>
</organism>
<evidence type="ECO:0000313" key="2">
    <source>
        <dbReference type="EMBL" id="MDQ0202606.1"/>
    </source>
</evidence>
<dbReference type="EMBL" id="JAUSUE010000002">
    <property type="protein sequence ID" value="MDQ0202606.1"/>
    <property type="molecule type" value="Genomic_DNA"/>
</dbReference>
<keyword evidence="1" id="KW-0812">Transmembrane</keyword>